<feature type="compositionally biased region" description="Low complexity" evidence="1">
    <location>
        <begin position="65"/>
        <end position="75"/>
    </location>
</feature>
<dbReference type="GeneID" id="763680"/>
<feature type="region of interest" description="Disordered" evidence="1">
    <location>
        <begin position="63"/>
        <end position="85"/>
    </location>
</feature>
<feature type="compositionally biased region" description="Polar residues" evidence="1">
    <location>
        <begin position="160"/>
        <end position="170"/>
    </location>
</feature>
<dbReference type="RefSeq" id="XP_030841161.1">
    <property type="nucleotide sequence ID" value="XM_030985301.1"/>
</dbReference>
<feature type="region of interest" description="Disordered" evidence="1">
    <location>
        <begin position="153"/>
        <end position="307"/>
    </location>
</feature>
<feature type="compositionally biased region" description="Low complexity" evidence="1">
    <location>
        <begin position="182"/>
        <end position="201"/>
    </location>
</feature>
<dbReference type="OrthoDB" id="6126662at2759"/>
<feature type="region of interest" description="Disordered" evidence="1">
    <location>
        <begin position="388"/>
        <end position="436"/>
    </location>
</feature>
<feature type="compositionally biased region" description="Polar residues" evidence="1">
    <location>
        <begin position="416"/>
        <end position="425"/>
    </location>
</feature>
<keyword evidence="3" id="KW-1185">Reference proteome</keyword>
<reference evidence="3" key="1">
    <citation type="submission" date="2015-02" db="EMBL/GenBank/DDBJ databases">
        <title>Genome sequencing for Strongylocentrotus purpuratus.</title>
        <authorList>
            <person name="Murali S."/>
            <person name="Liu Y."/>
            <person name="Vee V."/>
            <person name="English A."/>
            <person name="Wang M."/>
            <person name="Skinner E."/>
            <person name="Han Y."/>
            <person name="Muzny D.M."/>
            <person name="Worley K.C."/>
            <person name="Gibbs R.A."/>
        </authorList>
    </citation>
    <scope>NUCLEOTIDE SEQUENCE</scope>
</reference>
<dbReference type="Proteomes" id="UP000007110">
    <property type="component" value="Unassembled WGS sequence"/>
</dbReference>
<feature type="compositionally biased region" description="Basic and acidic residues" evidence="1">
    <location>
        <begin position="278"/>
        <end position="287"/>
    </location>
</feature>
<name>A0A7M7NSY0_STRPU</name>
<reference evidence="2" key="2">
    <citation type="submission" date="2021-01" db="UniProtKB">
        <authorList>
            <consortium name="EnsemblMetazoa"/>
        </authorList>
    </citation>
    <scope>IDENTIFICATION</scope>
</reference>
<dbReference type="OMA" id="CTRIHED"/>
<proteinExistence type="predicted"/>
<dbReference type="AlphaFoldDB" id="A0A7M7NSY0"/>
<protein>
    <recommendedName>
        <fullName evidence="4">PH domain-containing protein</fullName>
    </recommendedName>
</protein>
<evidence type="ECO:0000313" key="3">
    <source>
        <dbReference type="Proteomes" id="UP000007110"/>
    </source>
</evidence>
<dbReference type="KEGG" id="spu:763680"/>
<feature type="compositionally biased region" description="Polar residues" evidence="1">
    <location>
        <begin position="239"/>
        <end position="252"/>
    </location>
</feature>
<sequence>MPVETTMEPGSIQHSGYLTPGDEINVQGGFTVHFQKKHRRYWTLQYFGEGNLTLSGYKDEKSFKRSSSSTTKTSTLGRQRKTSSAPVETIRLMTSLKVHKFEMKTKKKVENALIIVNGSHPKFFRPDNNAELDTWHSVFMKFSSDTRLIKRRVRPDKTRLSPTHQAQDSSDNLERDSGISASFTRSTCESERSSSSSMSSEELNDLSPQRFFPTTVSFDLEDDNTSPVPSPTLREPLGRQTNSIVRRSTFYRNSEGVYEERTSPSSRESTESGFYDSAIHRNEDDRSNSVYDALPSSSPSPPRRFGATTVNSEHLVIPAKHLRKTMHSSSSFDNTDSSIPEEDEKDLVHDVTETIAKRLGVDNSAELQRILNDDGSTHAYMNQRLPFKPASPLVSRASPPIPARPGSQPRRKSSLAGPTSETNYHQPVLPGGRRRAESVPISLEDSLKYSPRFSQLPVPEVKEPYSDIKALMAEQAGDAIEVHIDKEDLVNSIALVDIRGKVIIAGWKRSLIGKLHVGDNLVQVNDQVVSQAEWANTFIKTSSRSQIVLHVNRLPFAKIINCTRIHEDTLWGFECKANEITHVRSGPATESGLTEKSESSAFSKKSCEWIITEAANKPIRLNCPKDEMMQYLATRNLALPLVVQPKDFIHDLNKALNKLKRSSFYRVG</sequence>
<accession>A0A7M7NSY0</accession>
<evidence type="ECO:0000313" key="2">
    <source>
        <dbReference type="EnsemblMetazoa" id="XP_030841161"/>
    </source>
</evidence>
<dbReference type="InParanoid" id="A0A7M7NSY0"/>
<evidence type="ECO:0008006" key="4">
    <source>
        <dbReference type="Google" id="ProtNLM"/>
    </source>
</evidence>
<dbReference type="EnsemblMetazoa" id="XM_030985301">
    <property type="protein sequence ID" value="XP_030841161"/>
    <property type="gene ID" value="LOC763680"/>
</dbReference>
<feature type="region of interest" description="Disordered" evidence="1">
    <location>
        <begin position="325"/>
        <end position="345"/>
    </location>
</feature>
<feature type="compositionally biased region" description="Low complexity" evidence="1">
    <location>
        <begin position="328"/>
        <end position="338"/>
    </location>
</feature>
<evidence type="ECO:0000256" key="1">
    <source>
        <dbReference type="SAM" id="MobiDB-lite"/>
    </source>
</evidence>
<organism evidence="2 3">
    <name type="scientific">Strongylocentrotus purpuratus</name>
    <name type="common">Purple sea urchin</name>
    <dbReference type="NCBI Taxonomy" id="7668"/>
    <lineage>
        <taxon>Eukaryota</taxon>
        <taxon>Metazoa</taxon>
        <taxon>Echinodermata</taxon>
        <taxon>Eleutherozoa</taxon>
        <taxon>Echinozoa</taxon>
        <taxon>Echinoidea</taxon>
        <taxon>Euechinoidea</taxon>
        <taxon>Echinacea</taxon>
        <taxon>Camarodonta</taxon>
        <taxon>Echinidea</taxon>
        <taxon>Strongylocentrotidae</taxon>
        <taxon>Strongylocentrotus</taxon>
    </lineage>
</organism>
<dbReference type="SUPFAM" id="SSF50729">
    <property type="entry name" value="PH domain-like"/>
    <property type="match status" value="1"/>
</dbReference>